<keyword evidence="13 17" id="KW-1133">Transmembrane helix</keyword>
<protein>
    <recommendedName>
        <fullName evidence="2">non-specific serine/threonine protein kinase</fullName>
        <ecNumber evidence="2">2.7.11.1</ecNumber>
    </recommendedName>
</protein>
<keyword evidence="7 17" id="KW-0812">Transmembrane</keyword>
<dbReference type="AlphaFoldDB" id="A0ABD0U9L3"/>
<proteinExistence type="predicted"/>
<keyword evidence="6" id="KW-0808">Transferase</keyword>
<dbReference type="GO" id="GO:0005524">
    <property type="term" value="F:ATP binding"/>
    <property type="evidence" value="ECO:0007669"/>
    <property type="project" value="UniProtKB-KW"/>
</dbReference>
<dbReference type="Pfam" id="PF11721">
    <property type="entry name" value="Malectin"/>
    <property type="match status" value="1"/>
</dbReference>
<dbReference type="InterPro" id="IPR032675">
    <property type="entry name" value="LRR_dom_sf"/>
</dbReference>
<dbReference type="SMART" id="SM00220">
    <property type="entry name" value="S_TKc"/>
    <property type="match status" value="1"/>
</dbReference>
<dbReference type="SUPFAM" id="SSF56112">
    <property type="entry name" value="Protein kinase-like (PK-like)"/>
    <property type="match status" value="1"/>
</dbReference>
<evidence type="ECO:0000259" key="18">
    <source>
        <dbReference type="PROSITE" id="PS50011"/>
    </source>
</evidence>
<keyword evidence="11" id="KW-0418">Kinase</keyword>
<comment type="caution">
    <text evidence="19">The sequence shown here is derived from an EMBL/GenBank/DDBJ whole genome shotgun (WGS) entry which is preliminary data.</text>
</comment>
<keyword evidence="10" id="KW-0547">Nucleotide-binding</keyword>
<dbReference type="InterPro" id="IPR001245">
    <property type="entry name" value="Ser-Thr/Tyr_kinase_cat_dom"/>
</dbReference>
<dbReference type="Pfam" id="PF00560">
    <property type="entry name" value="LRR_1"/>
    <property type="match status" value="2"/>
</dbReference>
<keyword evidence="9" id="KW-0677">Repeat</keyword>
<evidence type="ECO:0000256" key="15">
    <source>
        <dbReference type="ARBA" id="ARBA00023170"/>
    </source>
</evidence>
<dbReference type="Proteomes" id="UP001552299">
    <property type="component" value="Unassembled WGS sequence"/>
</dbReference>
<dbReference type="InterPro" id="IPR000719">
    <property type="entry name" value="Prot_kinase_dom"/>
</dbReference>
<reference evidence="19 20" key="1">
    <citation type="journal article" date="2024" name="Plant Biotechnol. J.">
        <title>Dendrobium thyrsiflorum genome and its molecular insights into genes involved in important horticultural traits.</title>
        <authorList>
            <person name="Chen B."/>
            <person name="Wang J.Y."/>
            <person name="Zheng P.J."/>
            <person name="Li K.L."/>
            <person name="Liang Y.M."/>
            <person name="Chen X.F."/>
            <person name="Zhang C."/>
            <person name="Zhao X."/>
            <person name="He X."/>
            <person name="Zhang G.Q."/>
            <person name="Liu Z.J."/>
            <person name="Xu Q."/>
        </authorList>
    </citation>
    <scope>NUCLEOTIDE SEQUENCE [LARGE SCALE GENOMIC DNA]</scope>
    <source>
        <strain evidence="19">GZMU011</strain>
    </source>
</reference>
<keyword evidence="15" id="KW-0675">Receptor</keyword>
<evidence type="ECO:0000256" key="2">
    <source>
        <dbReference type="ARBA" id="ARBA00012513"/>
    </source>
</evidence>
<dbReference type="InterPro" id="IPR008271">
    <property type="entry name" value="Ser/Thr_kinase_AS"/>
</dbReference>
<evidence type="ECO:0000256" key="4">
    <source>
        <dbReference type="ARBA" id="ARBA00022553"/>
    </source>
</evidence>
<evidence type="ECO:0000313" key="19">
    <source>
        <dbReference type="EMBL" id="KAL0909428.1"/>
    </source>
</evidence>
<evidence type="ECO:0000256" key="16">
    <source>
        <dbReference type="ARBA" id="ARBA00023180"/>
    </source>
</evidence>
<dbReference type="Gene3D" id="1.10.510.10">
    <property type="entry name" value="Transferase(Phosphotransferase) domain 1"/>
    <property type="match status" value="1"/>
</dbReference>
<dbReference type="Gene3D" id="3.80.10.10">
    <property type="entry name" value="Ribonuclease Inhibitor"/>
    <property type="match status" value="2"/>
</dbReference>
<keyword evidence="5" id="KW-0433">Leucine-rich repeat</keyword>
<evidence type="ECO:0000256" key="17">
    <source>
        <dbReference type="SAM" id="Phobius"/>
    </source>
</evidence>
<dbReference type="FunFam" id="3.30.200.20:FF:000140">
    <property type="entry name" value="Leucine-rich repeat receptor-like protein kinase"/>
    <property type="match status" value="1"/>
</dbReference>
<keyword evidence="20" id="KW-1185">Reference proteome</keyword>
<dbReference type="InterPro" id="IPR011009">
    <property type="entry name" value="Kinase-like_dom_sf"/>
</dbReference>
<evidence type="ECO:0000256" key="10">
    <source>
        <dbReference type="ARBA" id="ARBA00022741"/>
    </source>
</evidence>
<accession>A0ABD0U9L3</accession>
<dbReference type="InterPro" id="IPR021720">
    <property type="entry name" value="Malectin_dom"/>
</dbReference>
<comment type="subcellular location">
    <subcellularLocation>
        <location evidence="1">Membrane</location>
        <topology evidence="1">Single-pass membrane protein</topology>
    </subcellularLocation>
</comment>
<keyword evidence="8" id="KW-0732">Signal</keyword>
<evidence type="ECO:0000256" key="8">
    <source>
        <dbReference type="ARBA" id="ARBA00022729"/>
    </source>
</evidence>
<dbReference type="PROSITE" id="PS00108">
    <property type="entry name" value="PROTEIN_KINASE_ST"/>
    <property type="match status" value="1"/>
</dbReference>
<dbReference type="GO" id="GO:0016020">
    <property type="term" value="C:membrane"/>
    <property type="evidence" value="ECO:0007669"/>
    <property type="project" value="UniProtKB-SubCell"/>
</dbReference>
<dbReference type="Gene3D" id="3.30.200.20">
    <property type="entry name" value="Phosphorylase Kinase, domain 1"/>
    <property type="match status" value="1"/>
</dbReference>
<gene>
    <name evidence="19" type="ORF">M5K25_020298</name>
</gene>
<keyword evidence="12" id="KW-0067">ATP-binding</keyword>
<keyword evidence="16" id="KW-0325">Glycoprotein</keyword>
<evidence type="ECO:0000256" key="12">
    <source>
        <dbReference type="ARBA" id="ARBA00022840"/>
    </source>
</evidence>
<dbReference type="InterPro" id="IPR001611">
    <property type="entry name" value="Leu-rich_rpt"/>
</dbReference>
<name>A0ABD0U9L3_DENTH</name>
<dbReference type="FunFam" id="1.10.510.10:FF:000044">
    <property type="entry name" value="Putative LRR receptor-like serine/threonine-protein kinase"/>
    <property type="match status" value="1"/>
</dbReference>
<keyword evidence="3" id="KW-0723">Serine/threonine-protein kinase</keyword>
<dbReference type="FunFam" id="3.80.10.10:FF:000383">
    <property type="entry name" value="Leucine-rich repeat receptor protein kinase EMS1"/>
    <property type="match status" value="1"/>
</dbReference>
<feature type="transmembrane region" description="Helical" evidence="17">
    <location>
        <begin position="577"/>
        <end position="599"/>
    </location>
</feature>
<keyword evidence="4" id="KW-0597">Phosphoprotein</keyword>
<dbReference type="SUPFAM" id="SSF52058">
    <property type="entry name" value="L domain-like"/>
    <property type="match status" value="1"/>
</dbReference>
<keyword evidence="14 17" id="KW-0472">Membrane</keyword>
<dbReference type="GO" id="GO:0004674">
    <property type="term" value="F:protein serine/threonine kinase activity"/>
    <property type="evidence" value="ECO:0007669"/>
    <property type="project" value="UniProtKB-KW"/>
</dbReference>
<evidence type="ECO:0000256" key="1">
    <source>
        <dbReference type="ARBA" id="ARBA00004167"/>
    </source>
</evidence>
<dbReference type="EMBL" id="JANQDX010000016">
    <property type="protein sequence ID" value="KAL0909428.1"/>
    <property type="molecule type" value="Genomic_DNA"/>
</dbReference>
<feature type="domain" description="Protein kinase" evidence="18">
    <location>
        <begin position="635"/>
        <end position="907"/>
    </location>
</feature>
<dbReference type="Pfam" id="PF07714">
    <property type="entry name" value="PK_Tyr_Ser-Thr"/>
    <property type="match status" value="1"/>
</dbReference>
<evidence type="ECO:0000256" key="9">
    <source>
        <dbReference type="ARBA" id="ARBA00022737"/>
    </source>
</evidence>
<evidence type="ECO:0000256" key="7">
    <source>
        <dbReference type="ARBA" id="ARBA00022692"/>
    </source>
</evidence>
<evidence type="ECO:0000256" key="11">
    <source>
        <dbReference type="ARBA" id="ARBA00022777"/>
    </source>
</evidence>
<evidence type="ECO:0000313" key="20">
    <source>
        <dbReference type="Proteomes" id="UP001552299"/>
    </source>
</evidence>
<dbReference type="PANTHER" id="PTHR48006:SF34">
    <property type="entry name" value="OS08G0203700 PROTEIN"/>
    <property type="match status" value="1"/>
</dbReference>
<dbReference type="PROSITE" id="PS50011">
    <property type="entry name" value="PROTEIN_KINASE_DOM"/>
    <property type="match status" value="1"/>
</dbReference>
<dbReference type="PANTHER" id="PTHR48006">
    <property type="entry name" value="LEUCINE-RICH REPEAT-CONTAINING PROTEIN DDB_G0281931-RELATED"/>
    <property type="match status" value="1"/>
</dbReference>
<sequence>MASPKFLISLHHLISGRCCFFFCFFLCFFFLLFERCRSEASAAPKTDPIEARAVNTILGRWGRTESSLWNISGEPCSGVAIDGTDAQQFNPAIKCDCNFHNGTVCHITLFKAFDLNVTGAFPEELSSLTYLTNLIIGRNYLTGPLPSFIGNLSSLQYLDFGTNALSGPIPRELGNLKNLISLGLGPNNFNGTLPAELGNLRNLQQWYMTNCGLSGELPASLSNLTAMQILRIGDLINGSSSLAFIRNMTNLNTLILRNAKISDTLPSVFEYYTSLVILDLSFNNITGNIPQSLLTLSSLKLLFLGNNSITGTLPEIKSLALSNMNLVANNYVIDNSNSSVLPSGLECLQRDMPCYRDLPAYYQFAINCGGDATVMSSDGTNFDIDNADLSSTSYFVTNVNKWAVSNAGSFIDASNPNANYIISSQIQSQNTLDSKLFKTARMSPSSLRYYGLGLENGNYTVKLQFSEIGIPDQPTWTSLARRVFDIYIQGMLKEKDFDIRKEAGGKSFTVVLKEYQAPITNNFLEIHLFWAGKGTTFIPSSGHYGSSISAISVSPYDFIPSVRIKPPHSSSSNNNTALVVGIVCGVVVLGLTVFAILVWKHKQKKCNKDNEELLGMTAIPNTFSYSELKTSTEDFNRSNFLGEGGFGPVFKGKLHDGRMVAVKQLSLASQQGEIQFKAEIATISAVQHRNLAKLYGCCIEGDKRLLVYEYLENKSLDQAIFRKKDLHLDWKTRFEICLGVARGLAYLHEESSVRIIHRDVKSSNILLDGNLTPKISDFGLAKLYDDKRTHISTRVAGTIGYLAPEYAMRGHLTEKADVFGFGVVALEVLSGRPNSDLALEEEKSYLLDWAWNLYEQKLELELVDRSLSSYNRDEATRVIGVSLLCIQASPTLRPAMSTVVAMLAGFIEVNEVTSRPSYLTECHFKDISSNFANQQI</sequence>
<evidence type="ECO:0000256" key="13">
    <source>
        <dbReference type="ARBA" id="ARBA00022989"/>
    </source>
</evidence>
<organism evidence="19 20">
    <name type="scientific">Dendrobium thyrsiflorum</name>
    <name type="common">Pinecone-like raceme dendrobium</name>
    <name type="synonym">Orchid</name>
    <dbReference type="NCBI Taxonomy" id="117978"/>
    <lineage>
        <taxon>Eukaryota</taxon>
        <taxon>Viridiplantae</taxon>
        <taxon>Streptophyta</taxon>
        <taxon>Embryophyta</taxon>
        <taxon>Tracheophyta</taxon>
        <taxon>Spermatophyta</taxon>
        <taxon>Magnoliopsida</taxon>
        <taxon>Liliopsida</taxon>
        <taxon>Asparagales</taxon>
        <taxon>Orchidaceae</taxon>
        <taxon>Epidendroideae</taxon>
        <taxon>Malaxideae</taxon>
        <taxon>Dendrobiinae</taxon>
        <taxon>Dendrobium</taxon>
    </lineage>
</organism>
<evidence type="ECO:0000256" key="3">
    <source>
        <dbReference type="ARBA" id="ARBA00022527"/>
    </source>
</evidence>
<dbReference type="FunFam" id="2.60.120.430:FF:000002">
    <property type="entry name" value="Leucine-rich repeat receptor-like protein kinase"/>
    <property type="match status" value="1"/>
</dbReference>
<evidence type="ECO:0000256" key="14">
    <source>
        <dbReference type="ARBA" id="ARBA00023136"/>
    </source>
</evidence>
<dbReference type="CDD" id="cd14066">
    <property type="entry name" value="STKc_IRAK"/>
    <property type="match status" value="1"/>
</dbReference>
<dbReference type="InterPro" id="IPR051824">
    <property type="entry name" value="LRR_Rcpt-Like_S/T_Kinase"/>
</dbReference>
<dbReference type="Gene3D" id="2.60.120.430">
    <property type="entry name" value="Galactose-binding lectin"/>
    <property type="match status" value="1"/>
</dbReference>
<evidence type="ECO:0000256" key="6">
    <source>
        <dbReference type="ARBA" id="ARBA00022679"/>
    </source>
</evidence>
<evidence type="ECO:0000256" key="5">
    <source>
        <dbReference type="ARBA" id="ARBA00022614"/>
    </source>
</evidence>
<dbReference type="EC" id="2.7.11.1" evidence="2"/>